<gene>
    <name evidence="2" type="ORF">EVEC_LOCUS7627</name>
</gene>
<reference evidence="4" key="1">
    <citation type="submission" date="2016-04" db="UniProtKB">
        <authorList>
            <consortium name="WormBaseParasite"/>
        </authorList>
    </citation>
    <scope>IDENTIFICATION</scope>
</reference>
<dbReference type="Proteomes" id="UP000274131">
    <property type="component" value="Unassembled WGS sequence"/>
</dbReference>
<protein>
    <submittedName>
        <fullName evidence="4">Short-chain dehydrogenase/reductase SDR</fullName>
    </submittedName>
</protein>
<name>A0A158QB39_ENTVE</name>
<dbReference type="InterPro" id="IPR036291">
    <property type="entry name" value="NAD(P)-bd_dom_sf"/>
</dbReference>
<dbReference type="SUPFAM" id="SSF51735">
    <property type="entry name" value="NAD(P)-binding Rossmann-fold domains"/>
    <property type="match status" value="2"/>
</dbReference>
<reference evidence="2 3" key="2">
    <citation type="submission" date="2018-10" db="EMBL/GenBank/DDBJ databases">
        <authorList>
            <consortium name="Pathogen Informatics"/>
        </authorList>
    </citation>
    <scope>NUCLEOTIDE SEQUENCE [LARGE SCALE GENOMIC DNA]</scope>
</reference>
<dbReference type="InterPro" id="IPR002347">
    <property type="entry name" value="SDR_fam"/>
</dbReference>
<evidence type="ECO:0000256" key="1">
    <source>
        <dbReference type="ARBA" id="ARBA00023002"/>
    </source>
</evidence>
<sequence>MAVCEYAEIMRRNLEETLSLQYFRAWIKRRHKEKCDIRHGSLSLLFNLFDRSIKINHFYRTFNMQSCTVSKMEGSMMGSENKGSGFKKTILITGSTDGIGKQTALELAAHQVRFCLWNEMSPMKIGDVSVYVVKENFVIVHGRSKEKCEATVNYIVQENKLPDKSNVDYIVADFSDLKEVVRMTEEVVKRFPSLNVLLCNAGVLEPRRVESRNGLELTFQVNYLAHFILITRLLKLLEVNEPSRIITVSSAQKIDWDDVMAEKEYDKYLQYSRCKLMNHMMALFVHKLFAKRGCQIRVTSNVIELGETQSVSPSARLSVNALSTNQNLYLIPKAVASLLELVESPALTAVSGKYFNSKGRQIRSGADATDERLQKKYPLNWSDMEAKKHYEKYEQYSRTKLMVHMTAFKLARLLNNTGVTCNVLEPGVIETKLLRNGGYSGAPVTEGARCPVFLAESDGVEKVNGAYFDSRTKRVTNLSADSTDTEQQERLWKLTEDLCRDMGCPF</sequence>
<accession>A0A158QB39</accession>
<dbReference type="GO" id="GO:0016491">
    <property type="term" value="F:oxidoreductase activity"/>
    <property type="evidence" value="ECO:0007669"/>
    <property type="project" value="UniProtKB-KW"/>
</dbReference>
<dbReference type="OrthoDB" id="191139at2759"/>
<dbReference type="PANTHER" id="PTHR43157">
    <property type="entry name" value="PHOSPHATIDYLINOSITOL-GLYCAN BIOSYNTHESIS CLASS F PROTEIN-RELATED"/>
    <property type="match status" value="1"/>
</dbReference>
<keyword evidence="1" id="KW-0560">Oxidoreductase</keyword>
<dbReference type="EMBL" id="UXUI01009015">
    <property type="protein sequence ID" value="VDD92876.1"/>
    <property type="molecule type" value="Genomic_DNA"/>
</dbReference>
<dbReference type="AlphaFoldDB" id="A0A158QB39"/>
<keyword evidence="3" id="KW-1185">Reference proteome</keyword>
<evidence type="ECO:0000313" key="3">
    <source>
        <dbReference type="Proteomes" id="UP000274131"/>
    </source>
</evidence>
<organism evidence="4">
    <name type="scientific">Enterobius vermicularis</name>
    <name type="common">Human pinworm</name>
    <dbReference type="NCBI Taxonomy" id="51028"/>
    <lineage>
        <taxon>Eukaryota</taxon>
        <taxon>Metazoa</taxon>
        <taxon>Ecdysozoa</taxon>
        <taxon>Nematoda</taxon>
        <taxon>Chromadorea</taxon>
        <taxon>Rhabditida</taxon>
        <taxon>Spirurina</taxon>
        <taxon>Oxyuridomorpha</taxon>
        <taxon>Oxyuroidea</taxon>
        <taxon>Oxyuridae</taxon>
        <taxon>Enterobius</taxon>
    </lineage>
</organism>
<proteinExistence type="predicted"/>
<dbReference type="STRING" id="51028.A0A158QB39"/>
<dbReference type="WBParaSite" id="EVEC_0000814301-mRNA-1">
    <property type="protein sequence ID" value="EVEC_0000814301-mRNA-1"/>
    <property type="gene ID" value="EVEC_0000814301"/>
</dbReference>
<evidence type="ECO:0000313" key="2">
    <source>
        <dbReference type="EMBL" id="VDD92876.1"/>
    </source>
</evidence>
<dbReference type="PANTHER" id="PTHR43157:SF31">
    <property type="entry name" value="PHOSPHATIDYLINOSITOL-GLYCAN BIOSYNTHESIS CLASS F PROTEIN"/>
    <property type="match status" value="1"/>
</dbReference>
<dbReference type="Gene3D" id="3.40.50.720">
    <property type="entry name" value="NAD(P)-binding Rossmann-like Domain"/>
    <property type="match status" value="2"/>
</dbReference>
<dbReference type="Pfam" id="PF00106">
    <property type="entry name" value="adh_short"/>
    <property type="match status" value="1"/>
</dbReference>
<evidence type="ECO:0000313" key="4">
    <source>
        <dbReference type="WBParaSite" id="EVEC_0000814301-mRNA-1"/>
    </source>
</evidence>